<evidence type="ECO:0000259" key="7">
    <source>
        <dbReference type="Pfam" id="PF00884"/>
    </source>
</evidence>
<comment type="similarity">
    <text evidence="2">Belongs to the sulfatase family.</text>
</comment>
<gene>
    <name evidence="8" type="ORF">B7P43_G05650</name>
</gene>
<organism evidence="8 9">
    <name type="scientific">Cryptotermes secundus</name>
    <dbReference type="NCBI Taxonomy" id="105785"/>
    <lineage>
        <taxon>Eukaryota</taxon>
        <taxon>Metazoa</taxon>
        <taxon>Ecdysozoa</taxon>
        <taxon>Arthropoda</taxon>
        <taxon>Hexapoda</taxon>
        <taxon>Insecta</taxon>
        <taxon>Pterygota</taxon>
        <taxon>Neoptera</taxon>
        <taxon>Polyneoptera</taxon>
        <taxon>Dictyoptera</taxon>
        <taxon>Blattodea</taxon>
        <taxon>Blattoidea</taxon>
        <taxon>Termitoidae</taxon>
        <taxon>Kalotermitidae</taxon>
        <taxon>Cryptotermitinae</taxon>
        <taxon>Cryptotermes</taxon>
    </lineage>
</organism>
<keyword evidence="9" id="KW-1185">Reference proteome</keyword>
<feature type="domain" description="Sulfatase N-terminal" evidence="7">
    <location>
        <begin position="1"/>
        <end position="270"/>
    </location>
</feature>
<evidence type="ECO:0000313" key="8">
    <source>
        <dbReference type="EMBL" id="PNF39623.1"/>
    </source>
</evidence>
<dbReference type="PROSITE" id="PS00149">
    <property type="entry name" value="SULFATASE_2"/>
    <property type="match status" value="1"/>
</dbReference>
<keyword evidence="6" id="KW-0325">Glycoprotein</keyword>
<dbReference type="GO" id="GO:0046872">
    <property type="term" value="F:metal ion binding"/>
    <property type="evidence" value="ECO:0007669"/>
    <property type="project" value="UniProtKB-KW"/>
</dbReference>
<dbReference type="CDD" id="cd16029">
    <property type="entry name" value="4-S"/>
    <property type="match status" value="1"/>
</dbReference>
<dbReference type="SUPFAM" id="SSF53649">
    <property type="entry name" value="Alkaline phosphatase-like"/>
    <property type="match status" value="1"/>
</dbReference>
<protein>
    <recommendedName>
        <fullName evidence="7">Sulfatase N-terminal domain-containing protein</fullName>
    </recommendedName>
</protein>
<evidence type="ECO:0000256" key="5">
    <source>
        <dbReference type="ARBA" id="ARBA00022837"/>
    </source>
</evidence>
<dbReference type="PANTHER" id="PTHR10342:SF264">
    <property type="entry name" value="MIP05773P-RELATED"/>
    <property type="match status" value="1"/>
</dbReference>
<dbReference type="Gene3D" id="3.30.1120.10">
    <property type="match status" value="1"/>
</dbReference>
<dbReference type="InterPro" id="IPR000917">
    <property type="entry name" value="Sulfatase_N"/>
</dbReference>
<evidence type="ECO:0000256" key="6">
    <source>
        <dbReference type="ARBA" id="ARBA00023180"/>
    </source>
</evidence>
<dbReference type="PANTHER" id="PTHR10342">
    <property type="entry name" value="ARYLSULFATASE"/>
    <property type="match status" value="1"/>
</dbReference>
<keyword evidence="3" id="KW-0479">Metal-binding</keyword>
<dbReference type="OrthoDB" id="103349at2759"/>
<keyword evidence="5" id="KW-0106">Calcium</keyword>
<dbReference type="EMBL" id="NEVH01004410">
    <property type="protein sequence ID" value="PNF39623.1"/>
    <property type="molecule type" value="Genomic_DNA"/>
</dbReference>
<proteinExistence type="inferred from homology"/>
<name>A0A2J7RFL8_9NEOP</name>
<dbReference type="InterPro" id="IPR017850">
    <property type="entry name" value="Alkaline_phosphatase_core_sf"/>
</dbReference>
<reference evidence="8 9" key="1">
    <citation type="submission" date="2017-12" db="EMBL/GenBank/DDBJ databases">
        <title>Hemimetabolous genomes reveal molecular basis of termite eusociality.</title>
        <authorList>
            <person name="Harrison M.C."/>
            <person name="Jongepier E."/>
            <person name="Robertson H.M."/>
            <person name="Arning N."/>
            <person name="Bitard-Feildel T."/>
            <person name="Chao H."/>
            <person name="Childers C.P."/>
            <person name="Dinh H."/>
            <person name="Doddapaneni H."/>
            <person name="Dugan S."/>
            <person name="Gowin J."/>
            <person name="Greiner C."/>
            <person name="Han Y."/>
            <person name="Hu H."/>
            <person name="Hughes D.S.T."/>
            <person name="Huylmans A.-K."/>
            <person name="Kemena C."/>
            <person name="Kremer L.P.M."/>
            <person name="Lee S.L."/>
            <person name="Lopez-Ezquerra A."/>
            <person name="Mallet L."/>
            <person name="Monroy-Kuhn J.M."/>
            <person name="Moser A."/>
            <person name="Murali S.C."/>
            <person name="Muzny D.M."/>
            <person name="Otani S."/>
            <person name="Piulachs M.-D."/>
            <person name="Poelchau M."/>
            <person name="Qu J."/>
            <person name="Schaub F."/>
            <person name="Wada-Katsumata A."/>
            <person name="Worley K.C."/>
            <person name="Xie Q."/>
            <person name="Ylla G."/>
            <person name="Poulsen M."/>
            <person name="Gibbs R.A."/>
            <person name="Schal C."/>
            <person name="Richards S."/>
            <person name="Belles X."/>
            <person name="Korb J."/>
            <person name="Bornberg-Bauer E."/>
        </authorList>
    </citation>
    <scope>NUCLEOTIDE SEQUENCE [LARGE SCALE GENOMIC DNA]</scope>
    <source>
        <tissue evidence="8">Whole body</tissue>
    </source>
</reference>
<evidence type="ECO:0000256" key="3">
    <source>
        <dbReference type="ARBA" id="ARBA00022723"/>
    </source>
</evidence>
<dbReference type="Gene3D" id="3.40.720.10">
    <property type="entry name" value="Alkaline Phosphatase, subunit A"/>
    <property type="match status" value="1"/>
</dbReference>
<comment type="caution">
    <text evidence="8">The sequence shown here is derived from an EMBL/GenBank/DDBJ whole genome shotgun (WGS) entry which is preliminary data.</text>
</comment>
<dbReference type="AlphaFoldDB" id="A0A2J7RFL8"/>
<keyword evidence="4" id="KW-0378">Hydrolase</keyword>
<sequence length="575" mass="64523">MTGKYPTHTGMQHLVILAPEPWGLPLSERLMPEYLKSAGYATHAIGKWHLGFHRREYTPTYRGFDSHYGYWNGYQDYYDHTMRATLVPYKGYDMRRNMTIDWQARGLYSTDLFTNEAVRVIETHDSEKGPLFLYLAHLAPHTGNPEEPFQAPDEEVAKFAHIEDPERRMYAAMVSKLDQSVGDVMAALRTRGMLHNSVVLFMSDNGAPTFGVHSNRGSNFPLKGMKESPWEGGVRGVAALWSPLLHSTQRVSNQLMHIADWLPTFYSAAGLDVRDLGKIDGIDMWSTLSENIPSPRLEILHNIDPIDDYAALRRGDWKYVTGTTQNGKVDEWYGESGLDSKGKSQKYDVDMVLNSKVGITITGFTTKLQLQAKKLARMSQNGSTDKGDGSKPLKLLSEMAVMSLRHQAEVHCNKKSSMSSLSNTSSETACQPREAPCLFNIRDDPCETTNLAFSQPLILHSLEESLEQFKKTMVKPLNVPGDPMSNPTYWNDTWVNWKDDTVTPDDSIKVLPLPTSPPSTLSFMTVLSLIIALSIVTAVMKLSVNVTPQKSSFFSKFLIKPKQTDISSDQKGEVQ</sequence>
<accession>A0A2J7RFL8</accession>
<dbReference type="EMBL" id="NEVH01004410">
    <property type="protein sequence ID" value="PNF39621.1"/>
    <property type="molecule type" value="Genomic_DNA"/>
</dbReference>
<dbReference type="Proteomes" id="UP000235965">
    <property type="component" value="Unassembled WGS sequence"/>
</dbReference>
<comment type="cofactor">
    <cofactor evidence="1">
        <name>Ca(2+)</name>
        <dbReference type="ChEBI" id="CHEBI:29108"/>
    </cofactor>
</comment>
<evidence type="ECO:0000256" key="2">
    <source>
        <dbReference type="ARBA" id="ARBA00008779"/>
    </source>
</evidence>
<dbReference type="InterPro" id="IPR047115">
    <property type="entry name" value="ARSB"/>
</dbReference>
<dbReference type="Pfam" id="PF00884">
    <property type="entry name" value="Sulfatase"/>
    <property type="match status" value="1"/>
</dbReference>
<evidence type="ECO:0000313" key="9">
    <source>
        <dbReference type="Proteomes" id="UP000235965"/>
    </source>
</evidence>
<dbReference type="GO" id="GO:0008484">
    <property type="term" value="F:sulfuric ester hydrolase activity"/>
    <property type="evidence" value="ECO:0007669"/>
    <property type="project" value="InterPro"/>
</dbReference>
<evidence type="ECO:0000256" key="1">
    <source>
        <dbReference type="ARBA" id="ARBA00001913"/>
    </source>
</evidence>
<evidence type="ECO:0000256" key="4">
    <source>
        <dbReference type="ARBA" id="ARBA00022801"/>
    </source>
</evidence>
<dbReference type="InterPro" id="IPR024607">
    <property type="entry name" value="Sulfatase_CS"/>
</dbReference>